<reference evidence="8 9" key="1">
    <citation type="submission" date="2019-02" db="EMBL/GenBank/DDBJ databases">
        <title>Genomic data mining of an Antarctic deep-sea actinobacterium, Janibacterlimosus P3-3-X1.</title>
        <authorList>
            <person name="Liao L."/>
            <person name="Chen B."/>
        </authorList>
    </citation>
    <scope>NUCLEOTIDE SEQUENCE [LARGE SCALE GENOMIC DNA]</scope>
    <source>
        <strain evidence="8 9">P3-3-X1</strain>
    </source>
</reference>
<keyword evidence="9" id="KW-1185">Reference proteome</keyword>
<evidence type="ECO:0000256" key="4">
    <source>
        <dbReference type="SAM" id="MobiDB-lite"/>
    </source>
</evidence>
<dbReference type="GO" id="GO:1901137">
    <property type="term" value="P:carbohydrate derivative biosynthetic process"/>
    <property type="evidence" value="ECO:0007669"/>
    <property type="project" value="UniProtKB-ARBA"/>
</dbReference>
<dbReference type="Gene3D" id="3.40.50.2000">
    <property type="entry name" value="Glycogen Phosphorylase B"/>
    <property type="match status" value="3"/>
</dbReference>
<evidence type="ECO:0000256" key="2">
    <source>
        <dbReference type="ARBA" id="ARBA00022676"/>
    </source>
</evidence>
<dbReference type="Pfam" id="PF13524">
    <property type="entry name" value="Glyco_trans_1_2"/>
    <property type="match status" value="1"/>
</dbReference>
<organism evidence="8 9">
    <name type="scientific">Janibacter limosus</name>
    <dbReference type="NCBI Taxonomy" id="53458"/>
    <lineage>
        <taxon>Bacteria</taxon>
        <taxon>Bacillati</taxon>
        <taxon>Actinomycetota</taxon>
        <taxon>Actinomycetes</taxon>
        <taxon>Micrococcales</taxon>
        <taxon>Intrasporangiaceae</taxon>
        <taxon>Janibacter</taxon>
    </lineage>
</organism>
<feature type="domain" description="Glycosyl transferase family 1" evidence="5">
    <location>
        <begin position="462"/>
        <end position="635"/>
    </location>
</feature>
<evidence type="ECO:0000256" key="1">
    <source>
        <dbReference type="ARBA" id="ARBA00021292"/>
    </source>
</evidence>
<evidence type="ECO:0000256" key="3">
    <source>
        <dbReference type="ARBA" id="ARBA00022679"/>
    </source>
</evidence>
<gene>
    <name evidence="8" type="ORF">EXU32_10820</name>
</gene>
<dbReference type="GO" id="GO:0016757">
    <property type="term" value="F:glycosyltransferase activity"/>
    <property type="evidence" value="ECO:0007669"/>
    <property type="project" value="UniProtKB-KW"/>
</dbReference>
<dbReference type="Pfam" id="PF00534">
    <property type="entry name" value="Glycos_transf_1"/>
    <property type="match status" value="1"/>
</dbReference>
<evidence type="ECO:0000259" key="7">
    <source>
        <dbReference type="Pfam" id="PF13579"/>
    </source>
</evidence>
<dbReference type="RefSeq" id="WP_130629914.1">
    <property type="nucleotide sequence ID" value="NZ_CP036164.1"/>
</dbReference>
<keyword evidence="2" id="KW-0328">Glycosyltransferase</keyword>
<evidence type="ECO:0000313" key="8">
    <source>
        <dbReference type="EMBL" id="QBF46696.1"/>
    </source>
</evidence>
<proteinExistence type="predicted"/>
<dbReference type="KEGG" id="jli:EXU32_10820"/>
<name>A0A4P6MUU9_9MICO</name>
<dbReference type="InterPro" id="IPR028098">
    <property type="entry name" value="Glyco_trans_4-like_N"/>
</dbReference>
<keyword evidence="3 8" id="KW-0808">Transferase</keyword>
<feature type="domain" description="Spore protein YkvP/CgeB glycosyl transferase-like" evidence="6">
    <location>
        <begin position="879"/>
        <end position="983"/>
    </location>
</feature>
<dbReference type="InterPro" id="IPR050194">
    <property type="entry name" value="Glycosyltransferase_grp1"/>
</dbReference>
<dbReference type="EMBL" id="CP036164">
    <property type="protein sequence ID" value="QBF46696.1"/>
    <property type="molecule type" value="Genomic_DNA"/>
</dbReference>
<dbReference type="PANTHER" id="PTHR45947">
    <property type="entry name" value="SULFOQUINOVOSYL TRANSFERASE SQD2"/>
    <property type="match status" value="1"/>
</dbReference>
<dbReference type="InterPro" id="IPR001296">
    <property type="entry name" value="Glyco_trans_1"/>
</dbReference>
<evidence type="ECO:0000259" key="6">
    <source>
        <dbReference type="Pfam" id="PF13524"/>
    </source>
</evidence>
<evidence type="ECO:0000259" key="5">
    <source>
        <dbReference type="Pfam" id="PF00534"/>
    </source>
</evidence>
<feature type="domain" description="Glycosyltransferase subfamily 4-like N-terminal" evidence="7">
    <location>
        <begin position="268"/>
        <end position="448"/>
    </location>
</feature>
<dbReference type="Proteomes" id="UP000290408">
    <property type="component" value="Chromosome"/>
</dbReference>
<sequence>MHDDEKSDDAALSRQLLEEIAANPEAVLAELQDLRRRAAKGKGLRSKLEATQSKVEAVETKRSGAVARAEALKSELASANAALNAYRAENKRLKEDLQRVRTSRSMKVGKALTSPGRVFKPGTKPAPAATAETTPSSLAPTRPAAATPSPEQSPAQPATPAPASKKSYDELLAELAERPSTGNLVHALNRAWFGLGSITEAHRIASEHPELVASLDAKQRIFVDRAVAAHRVSLEGIPVPPRSSGAAYVPEPSRLLYCVHSTPAYNTNGYSTRTRGVAAGLGDAGVDVSVVARVGYPWDSQVDKKAPKAHRQVSTLDGVDYTHLPGPRLGSTPIDHYILACADAFVREARLRRPSLIQSASNHVTGLAALIAARRVGVPFVYEVRGLWEVTEASGKQDWEQTERYQQQADFETLVATEADAVLAITEETRQELIRRGVPADKITLAPNAVDPGVFVPLPKDEAYARQHRVRTDVPVIGFAGSMVGYEGLDLLVDAVALLRDEGVDTQLVLAGSGAAEPALKKQADELDLGDTVRFVGRVPASEMQRMISLFDVMPCPRRSLPVTEMVSPLKPLEAFSCAKAVVLSDVSPHRTLAGTEGERAVIVPADDARALADALRPLLADEDARADLGRRSRLWTLDERTWLHVAEAFRDAHARATAVVAAHDATTDRDLRSLRVGIIADEFTTETLRPTFDLVPLDRQGWRDQLDGLDLVFVESAWKGNDGQWLRGVGRYDDDEHADIVALLARARELGIPSVFWNKEDPVHIERFIATASLCDHVFTTDANCVPRYLAAGVGTVRTASGLPFYAQPLIHNPLPGARTYDPSVAYAGTYYGERYAERSAELSRLLTVAQPFGLAIYDRQAAIPDSPYHFPAIFRGNVRGSLPYDEVIDSYKSHLANLNVNSVADSPTMFSRRVVEVAACGGVVLSGPGRGIGETLGPTIPATNDSDVWRASLGLWSRDPQARLREAWRQMRTVLRSHTVTSAMLLLTRTAGIPTRGDVPPTYAAIVDDFRTDVLDSLARQSVLPTRVLVVGDAEAARERLTHLGVDVHAWDGRGLYNAMTADYVVRLEEPVATRTGIEDLLHTRSFGNWERISGAVDPDHATGDAFAHETRAPMSGPAMVHRSVIRTHHRSPRPYEAGLEQDDAKGVHLTLPAASPGIEHGTTDPIDFGRPTRHLKVVVAGHDMKFARAMIRDLRATGHEVEIDEWADHVNHDEERSSRLLQGADVIVCEWGLGNAVWYSKHLMPGQRLVVRVHSQELRRPYLASIKHSAVDAYVFVGDLIRDAAVASHGVPADKTHVVPNAVDLDGLDLPKSPGAETTLGLVGIVARPKRLDRALDVLEGLHARGLDHTLRIKGKTPADYLWMAQRPDEMAYYDEQFARIDRINAQRPGAVVLDGHGDDMAQWYQGIGVALSTSDFESFHLTVADGAASGALPALLAWPGSDLIYPREWISPDVESMVERIATAPRDGEAFAEQARAAFSHERTTTQLTEIITGGTA</sequence>
<protein>
    <recommendedName>
        <fullName evidence="1">D-inositol 3-phosphate glycosyltransferase</fullName>
    </recommendedName>
</protein>
<dbReference type="SUPFAM" id="SSF53756">
    <property type="entry name" value="UDP-Glycosyltransferase/glycogen phosphorylase"/>
    <property type="match status" value="2"/>
</dbReference>
<feature type="compositionally biased region" description="Low complexity" evidence="4">
    <location>
        <begin position="121"/>
        <end position="163"/>
    </location>
</feature>
<feature type="region of interest" description="Disordered" evidence="4">
    <location>
        <begin position="98"/>
        <end position="165"/>
    </location>
</feature>
<dbReference type="Pfam" id="PF13579">
    <property type="entry name" value="Glyco_trans_4_4"/>
    <property type="match status" value="1"/>
</dbReference>
<dbReference type="InterPro" id="IPR055259">
    <property type="entry name" value="YkvP/CgeB_Glyco_trans-like"/>
</dbReference>
<evidence type="ECO:0000313" key="9">
    <source>
        <dbReference type="Proteomes" id="UP000290408"/>
    </source>
</evidence>
<dbReference type="PANTHER" id="PTHR45947:SF3">
    <property type="entry name" value="SULFOQUINOVOSYL TRANSFERASE SQD2"/>
    <property type="match status" value="1"/>
</dbReference>
<dbReference type="OrthoDB" id="6713581at2"/>
<accession>A0A4P6MUU9</accession>